<proteinExistence type="predicted"/>
<protein>
    <recommendedName>
        <fullName evidence="1">DUF4365 domain-containing protein</fullName>
    </recommendedName>
</protein>
<dbReference type="InterPro" id="IPR025375">
    <property type="entry name" value="DUF4365"/>
</dbReference>
<reference evidence="3" key="1">
    <citation type="submission" date="2016-06" db="EMBL/GenBank/DDBJ databases">
        <authorList>
            <person name="Zhan P."/>
        </authorList>
    </citation>
    <scope>NUCLEOTIDE SEQUENCE [LARGE SCALE GENOMIC DNA]</scope>
    <source>
        <strain evidence="3">T28</strain>
    </source>
</reference>
<keyword evidence="3" id="KW-1185">Reference proteome</keyword>
<dbReference type="Pfam" id="PF14280">
    <property type="entry name" value="DUF4365"/>
    <property type="match status" value="1"/>
</dbReference>
<organism evidence="2 3">
    <name type="scientific">Maribacter hydrothermalis</name>
    <dbReference type="NCBI Taxonomy" id="1836467"/>
    <lineage>
        <taxon>Bacteria</taxon>
        <taxon>Pseudomonadati</taxon>
        <taxon>Bacteroidota</taxon>
        <taxon>Flavobacteriia</taxon>
        <taxon>Flavobacteriales</taxon>
        <taxon>Flavobacteriaceae</taxon>
        <taxon>Maribacter</taxon>
    </lineage>
</organism>
<evidence type="ECO:0000313" key="2">
    <source>
        <dbReference type="EMBL" id="OBR41003.1"/>
    </source>
</evidence>
<comment type="caution">
    <text evidence="2">The sequence shown here is derived from an EMBL/GenBank/DDBJ whole genome shotgun (WGS) entry which is preliminary data.</text>
</comment>
<name>A0A1B7ZCZ8_9FLAO</name>
<gene>
    <name evidence="2" type="ORF">A9200_14355</name>
</gene>
<sequence>MKLPKRAIQHISESESYKLFQSKIPSSWIIREATERDYGIDCYIELVNDDNELTGELVLVQLKSRQKIPWTKDNTYKINGIDISTSNYWFKFAVPVFIFVADLELKELYFSSVGYQIKRNFREFAKQDKFGYKLNKRNLFEGKDGVFSFKFDYYYESDRPQFENELLFFLTNLIHFRQFQSEHSFRDYHLGIEDIDLIFFESMHRNFRFLSVYFNLDNTIPKLSEIKKRSREKFEDNYYELYEHDLAEWMEKFQLLTKEIIIGLKSFLKGEMDYWLITKPTVYNYIINLNPDDEY</sequence>
<evidence type="ECO:0000259" key="1">
    <source>
        <dbReference type="Pfam" id="PF14280"/>
    </source>
</evidence>
<evidence type="ECO:0000313" key="3">
    <source>
        <dbReference type="Proteomes" id="UP000092164"/>
    </source>
</evidence>
<dbReference type="STRING" id="1836467.BTR34_16055"/>
<dbReference type="AlphaFoldDB" id="A0A1B7ZCZ8"/>
<dbReference type="KEGG" id="mart:BTR34_16055"/>
<dbReference type="EMBL" id="LZFP01000004">
    <property type="protein sequence ID" value="OBR41003.1"/>
    <property type="molecule type" value="Genomic_DNA"/>
</dbReference>
<feature type="domain" description="DUF4365" evidence="1">
    <location>
        <begin position="13"/>
        <end position="113"/>
    </location>
</feature>
<dbReference type="RefSeq" id="WP_068483054.1">
    <property type="nucleotide sequence ID" value="NZ_CP018760.1"/>
</dbReference>
<accession>A0A1B7ZCZ8</accession>
<dbReference type="Proteomes" id="UP000092164">
    <property type="component" value="Unassembled WGS sequence"/>
</dbReference>